<dbReference type="PANTHER" id="PTHR43712:SF12">
    <property type="entry name" value="STERIGMATOCYSTIN 8-O-METHYLTRANSFERASE"/>
    <property type="match status" value="1"/>
</dbReference>
<keyword evidence="3" id="KW-0949">S-adenosyl-L-methionine</keyword>
<reference evidence="5 6" key="1">
    <citation type="journal article" date="2019" name="Mol. Biol. Evol.">
        <title>Blast fungal genomes show frequent chromosomal changes, gene gains and losses, and effector gene turnover.</title>
        <authorList>
            <person name="Gomez Luciano L.B."/>
            <person name="Jason Tsai I."/>
            <person name="Chuma I."/>
            <person name="Tosa Y."/>
            <person name="Chen Y.H."/>
            <person name="Li J.Y."/>
            <person name="Li M.Y."/>
            <person name="Jade Lu M.Y."/>
            <person name="Nakayashiki H."/>
            <person name="Li W.H."/>
        </authorList>
    </citation>
    <scope>NUCLEOTIDE SEQUENCE [LARGE SCALE GENOMIC DNA]</scope>
    <source>
        <strain evidence="5">MZ5-1-6</strain>
    </source>
</reference>
<dbReference type="InterPro" id="IPR029063">
    <property type="entry name" value="SAM-dependent_MTases_sf"/>
</dbReference>
<sequence>MGSLGDTPVEVPTKQAPTTLNGIAAEITRLSAELTKFLEDNKLDVPTFEADSPTRYDGLTAESFMTRQHLIDRINDMWLLAQGPSESIFKYVHNAMPDAACLNVLNYFNFWAAVPLDGSASYQEIAQRVRLPLDVTRRVVQHGLTIRLFASDASTGPGRVRHTARSAALARAPGLRALVSTVLDEAGAPMMVMHESLDRHSRGSETLSPEMEHTAFAHLHAGKGGDGQGRRYVNSWDMLENDGEGEDKGWRQKNFVEFMRYLKEIFRFDDVLSHAYDWEKLGDATVVDVGGSAGHDAVVLARKFPSLRIHVQDLPKVAPVFASSVPADLSSRVTFTPHDFFNPQPVAGADVYILKMILHDWPDHECARILRALIPALKPGAKVILVEYVGGANEDEAAAALPDPAVPRSLTQMGTATDLRLMALFNAKERPLGAWRGVFAAADQRFKVKDCEPKPGEFFAVIEAEWTG</sequence>
<name>A0A4P7MT50_PYROR</name>
<dbReference type="PANTHER" id="PTHR43712">
    <property type="entry name" value="PUTATIVE (AFU_ORTHOLOGUE AFUA_4G14580)-RELATED"/>
    <property type="match status" value="1"/>
</dbReference>
<protein>
    <recommendedName>
        <fullName evidence="4">O-methyltransferase C-terminal domain-containing protein</fullName>
    </recommendedName>
</protein>
<dbReference type="Pfam" id="PF00891">
    <property type="entry name" value="Methyltransf_2"/>
    <property type="match status" value="1"/>
</dbReference>
<dbReference type="InterPro" id="IPR001077">
    <property type="entry name" value="COMT_C"/>
</dbReference>
<accession>A0A4P7MT50</accession>
<dbReference type="SUPFAM" id="SSF53335">
    <property type="entry name" value="S-adenosyl-L-methionine-dependent methyltransferases"/>
    <property type="match status" value="1"/>
</dbReference>
<organism evidence="5 6">
    <name type="scientific">Pyricularia oryzae</name>
    <name type="common">Rice blast fungus</name>
    <name type="synonym">Magnaporthe oryzae</name>
    <dbReference type="NCBI Taxonomy" id="318829"/>
    <lineage>
        <taxon>Eukaryota</taxon>
        <taxon>Fungi</taxon>
        <taxon>Dikarya</taxon>
        <taxon>Ascomycota</taxon>
        <taxon>Pezizomycotina</taxon>
        <taxon>Sordariomycetes</taxon>
        <taxon>Sordariomycetidae</taxon>
        <taxon>Magnaporthales</taxon>
        <taxon>Pyriculariaceae</taxon>
        <taxon>Pyricularia</taxon>
    </lineage>
</organism>
<dbReference type="CDD" id="cd02440">
    <property type="entry name" value="AdoMet_MTases"/>
    <property type="match status" value="1"/>
</dbReference>
<dbReference type="EMBL" id="CP034204">
    <property type="protein sequence ID" value="QBZ53447.1"/>
    <property type="molecule type" value="Genomic_DNA"/>
</dbReference>
<dbReference type="AlphaFoldDB" id="A0A4P7MT50"/>
<evidence type="ECO:0000313" key="6">
    <source>
        <dbReference type="Proteomes" id="UP000294847"/>
    </source>
</evidence>
<dbReference type="GO" id="GO:0008171">
    <property type="term" value="F:O-methyltransferase activity"/>
    <property type="evidence" value="ECO:0007669"/>
    <property type="project" value="InterPro"/>
</dbReference>
<dbReference type="Proteomes" id="UP000294847">
    <property type="component" value="Chromosome 1"/>
</dbReference>
<gene>
    <name evidence="5" type="ORF">PoMZ_09125</name>
</gene>
<dbReference type="InterPro" id="IPR016461">
    <property type="entry name" value="COMT-like"/>
</dbReference>
<evidence type="ECO:0000256" key="3">
    <source>
        <dbReference type="ARBA" id="ARBA00022691"/>
    </source>
</evidence>
<keyword evidence="1" id="KW-0489">Methyltransferase</keyword>
<feature type="domain" description="O-methyltransferase C-terminal" evidence="4">
    <location>
        <begin position="258"/>
        <end position="398"/>
    </location>
</feature>
<evidence type="ECO:0000256" key="1">
    <source>
        <dbReference type="ARBA" id="ARBA00022603"/>
    </source>
</evidence>
<evidence type="ECO:0000259" key="4">
    <source>
        <dbReference type="Pfam" id="PF00891"/>
    </source>
</evidence>
<evidence type="ECO:0000313" key="5">
    <source>
        <dbReference type="EMBL" id="QBZ53447.1"/>
    </source>
</evidence>
<dbReference type="PROSITE" id="PS51683">
    <property type="entry name" value="SAM_OMT_II"/>
    <property type="match status" value="1"/>
</dbReference>
<dbReference type="Gene3D" id="3.40.50.150">
    <property type="entry name" value="Vaccinia Virus protein VP39"/>
    <property type="match status" value="1"/>
</dbReference>
<evidence type="ECO:0000256" key="2">
    <source>
        <dbReference type="ARBA" id="ARBA00022679"/>
    </source>
</evidence>
<proteinExistence type="predicted"/>
<dbReference type="GO" id="GO:0032259">
    <property type="term" value="P:methylation"/>
    <property type="evidence" value="ECO:0007669"/>
    <property type="project" value="UniProtKB-KW"/>
</dbReference>
<keyword evidence="2" id="KW-0808">Transferase</keyword>